<evidence type="ECO:0000256" key="1">
    <source>
        <dbReference type="ARBA" id="ARBA00001946"/>
    </source>
</evidence>
<dbReference type="PANTHER" id="PTHR43200">
    <property type="entry name" value="PHOSPHATASE"/>
    <property type="match status" value="1"/>
</dbReference>
<evidence type="ECO:0000256" key="7">
    <source>
        <dbReference type="PIRSR" id="PIRSR600760-2"/>
    </source>
</evidence>
<dbReference type="InterPro" id="IPR011809">
    <property type="entry name" value="His_9_proposed"/>
</dbReference>
<feature type="binding site" evidence="7">
    <location>
        <position position="75"/>
    </location>
    <ligand>
        <name>Mg(2+)</name>
        <dbReference type="ChEBI" id="CHEBI:18420"/>
        <label>1</label>
        <note>catalytic</note>
    </ligand>
</feature>
<comment type="cofactor">
    <cofactor evidence="1 7">
        <name>Mg(2+)</name>
        <dbReference type="ChEBI" id="CHEBI:18420"/>
    </cofactor>
</comment>
<name>A0A059F6E5_9PROT</name>
<comment type="similarity">
    <text evidence="2">Belongs to the inositol monophosphatase superfamily.</text>
</comment>
<keyword evidence="9" id="KW-1185">Reference proteome</keyword>
<dbReference type="EMBL" id="ARYJ01000026">
    <property type="protein sequence ID" value="KCZ82564.1"/>
    <property type="molecule type" value="Genomic_DNA"/>
</dbReference>
<dbReference type="PATRIC" id="fig|1280952.3.peg.3514"/>
<dbReference type="STRING" id="1280952.HJA_17577"/>
<reference evidence="8 9" key="1">
    <citation type="journal article" date="2014" name="Antonie Van Leeuwenhoek">
        <title>Hyphomonas beringensis sp. nov. and Hyphomonas chukchiensis sp. nov., isolated from surface seawater of the Bering Sea and Chukchi Sea.</title>
        <authorList>
            <person name="Li C."/>
            <person name="Lai Q."/>
            <person name="Li G."/>
            <person name="Dong C."/>
            <person name="Wang J."/>
            <person name="Liao Y."/>
            <person name="Shao Z."/>
        </authorList>
    </citation>
    <scope>NUCLEOTIDE SEQUENCE [LARGE SCALE GENOMIC DNA]</scope>
    <source>
        <strain evidence="8 9">VP2</strain>
    </source>
</reference>
<dbReference type="InterPro" id="IPR051090">
    <property type="entry name" value="Inositol_monoP_superfamily"/>
</dbReference>
<accession>A0A059F6E5</accession>
<dbReference type="CDD" id="cd01641">
    <property type="entry name" value="Bacterial_IMPase_like_1"/>
    <property type="match status" value="1"/>
</dbReference>
<dbReference type="Pfam" id="PF00459">
    <property type="entry name" value="Inositol_P"/>
    <property type="match status" value="1"/>
</dbReference>
<feature type="binding site" evidence="7">
    <location>
        <position position="219"/>
    </location>
    <ligand>
        <name>Mg(2+)</name>
        <dbReference type="ChEBI" id="CHEBI:18420"/>
        <label>1</label>
        <note>catalytic</note>
    </ligand>
</feature>
<evidence type="ECO:0000256" key="3">
    <source>
        <dbReference type="ARBA" id="ARBA00022723"/>
    </source>
</evidence>
<comment type="caution">
    <text evidence="8">The sequence shown here is derived from an EMBL/GenBank/DDBJ whole genome shotgun (WGS) entry which is preliminary data.</text>
</comment>
<dbReference type="Gene3D" id="3.30.540.10">
    <property type="entry name" value="Fructose-1,6-Bisphosphatase, subunit A, domain 1"/>
    <property type="match status" value="1"/>
</dbReference>
<sequence length="269" mass="28307">MNSVLNFDEDLALANRLADAAWSAIRPHFRALSNIDNKAGAGESYDPVTEADRAAEKAMREIIARERPHYGITGEEFGETPSSSGWRWMLDPVDGTRAFVAGLPVWTTLIALVDPMGFPVIGVIDQPVLGERYIGWPGGAALQTPAGRSPLTVSDVPSLADAVISTTDPFILSGPEQSAWSDLRGATRLARYGLDAYAYARLAGGTVHLVAESGLQPWDVAALIPVVTGAGGHATDWTGAPASLGGQVLCTATDTLMEQALTLLAPAAE</sequence>
<dbReference type="EC" id="3.1.3.15" evidence="6"/>
<protein>
    <recommendedName>
        <fullName evidence="6">Histidinol-phosphatase</fullName>
        <ecNumber evidence="6">3.1.3.15</ecNumber>
    </recommendedName>
</protein>
<gene>
    <name evidence="8" type="ORF">HJA_17577</name>
</gene>
<dbReference type="SUPFAM" id="SSF56655">
    <property type="entry name" value="Carbohydrate phosphatase"/>
    <property type="match status" value="1"/>
</dbReference>
<organism evidence="8 9">
    <name type="scientific">Hyphomonas jannaschiana VP2</name>
    <dbReference type="NCBI Taxonomy" id="1280952"/>
    <lineage>
        <taxon>Bacteria</taxon>
        <taxon>Pseudomonadati</taxon>
        <taxon>Pseudomonadota</taxon>
        <taxon>Alphaproteobacteria</taxon>
        <taxon>Hyphomonadales</taxon>
        <taxon>Hyphomonadaceae</taxon>
        <taxon>Hyphomonas</taxon>
    </lineage>
</organism>
<evidence type="ECO:0000256" key="2">
    <source>
        <dbReference type="ARBA" id="ARBA00009759"/>
    </source>
</evidence>
<dbReference type="GO" id="GO:0046872">
    <property type="term" value="F:metal ion binding"/>
    <property type="evidence" value="ECO:0007669"/>
    <property type="project" value="UniProtKB-KW"/>
</dbReference>
<evidence type="ECO:0000256" key="4">
    <source>
        <dbReference type="ARBA" id="ARBA00022801"/>
    </source>
</evidence>
<proteinExistence type="inferred from homology"/>
<dbReference type="Proteomes" id="UP000024816">
    <property type="component" value="Unassembled WGS sequence"/>
</dbReference>
<dbReference type="eggNOG" id="COG0483">
    <property type="taxonomic scope" value="Bacteria"/>
</dbReference>
<dbReference type="PRINTS" id="PR00377">
    <property type="entry name" value="IMPHPHTASES"/>
</dbReference>
<dbReference type="Gene3D" id="3.40.190.80">
    <property type="match status" value="1"/>
</dbReference>
<dbReference type="NCBIfam" id="TIGR02067">
    <property type="entry name" value="his_9_HisN"/>
    <property type="match status" value="1"/>
</dbReference>
<keyword evidence="3 7" id="KW-0479">Metal-binding</keyword>
<dbReference type="PANTHER" id="PTHR43200:SF6">
    <property type="entry name" value="3'(2'),5'-BISPHOSPHATE NUCLEOTIDASE"/>
    <property type="match status" value="1"/>
</dbReference>
<evidence type="ECO:0000313" key="8">
    <source>
        <dbReference type="EMBL" id="KCZ82564.1"/>
    </source>
</evidence>
<evidence type="ECO:0000256" key="5">
    <source>
        <dbReference type="ARBA" id="ARBA00022842"/>
    </source>
</evidence>
<dbReference type="RefSeq" id="WP_035585089.1">
    <property type="nucleotide sequence ID" value="NZ_ARYJ01000026.1"/>
</dbReference>
<dbReference type="AlphaFoldDB" id="A0A059F6E5"/>
<dbReference type="InterPro" id="IPR000760">
    <property type="entry name" value="Inositol_monophosphatase-like"/>
</dbReference>
<keyword evidence="5 7" id="KW-0460">Magnesium</keyword>
<dbReference type="GO" id="GO:0000105">
    <property type="term" value="P:L-histidine biosynthetic process"/>
    <property type="evidence" value="ECO:0007669"/>
    <property type="project" value="UniProtKB-UniRule"/>
</dbReference>
<feature type="binding site" evidence="7">
    <location>
        <position position="94"/>
    </location>
    <ligand>
        <name>Mg(2+)</name>
        <dbReference type="ChEBI" id="CHEBI:18420"/>
        <label>1</label>
        <note>catalytic</note>
    </ligand>
</feature>
<evidence type="ECO:0000313" key="9">
    <source>
        <dbReference type="Proteomes" id="UP000024816"/>
    </source>
</evidence>
<dbReference type="OrthoDB" id="9785695at2"/>
<keyword evidence="4" id="KW-0378">Hydrolase</keyword>
<feature type="binding site" evidence="7">
    <location>
        <position position="91"/>
    </location>
    <ligand>
        <name>Mg(2+)</name>
        <dbReference type="ChEBI" id="CHEBI:18420"/>
        <label>1</label>
        <note>catalytic</note>
    </ligand>
</feature>
<evidence type="ECO:0000256" key="6">
    <source>
        <dbReference type="NCBIfam" id="TIGR02067"/>
    </source>
</evidence>
<dbReference type="GO" id="GO:0004401">
    <property type="term" value="F:histidinol-phosphatase activity"/>
    <property type="evidence" value="ECO:0007669"/>
    <property type="project" value="UniProtKB-UniRule"/>
</dbReference>